<proteinExistence type="predicted"/>
<keyword evidence="3" id="KW-1185">Reference proteome</keyword>
<evidence type="ECO:0000256" key="1">
    <source>
        <dbReference type="SAM" id="MobiDB-lite"/>
    </source>
</evidence>
<feature type="compositionally biased region" description="Basic and acidic residues" evidence="1">
    <location>
        <begin position="1"/>
        <end position="21"/>
    </location>
</feature>
<accession>A0A8J3AF20</accession>
<gene>
    <name evidence="2" type="ORF">GCM10007380_06430</name>
</gene>
<evidence type="ECO:0000313" key="3">
    <source>
        <dbReference type="Proteomes" id="UP000626244"/>
    </source>
</evidence>
<dbReference type="RefSeq" id="WP_268876384.1">
    <property type="nucleotide sequence ID" value="NZ_BMHB01000001.1"/>
</dbReference>
<dbReference type="Proteomes" id="UP000626244">
    <property type="component" value="Unassembled WGS sequence"/>
</dbReference>
<comment type="caution">
    <text evidence="2">The sequence shown here is derived from an EMBL/GenBank/DDBJ whole genome shotgun (WGS) entry which is preliminary data.</text>
</comment>
<organism evidence="2 3">
    <name type="scientific">Gottfriedia solisilvae</name>
    <dbReference type="NCBI Taxonomy" id="1516104"/>
    <lineage>
        <taxon>Bacteria</taxon>
        <taxon>Bacillati</taxon>
        <taxon>Bacillota</taxon>
        <taxon>Bacilli</taxon>
        <taxon>Bacillales</taxon>
        <taxon>Bacillaceae</taxon>
        <taxon>Gottfriedia</taxon>
    </lineage>
</organism>
<feature type="region of interest" description="Disordered" evidence="1">
    <location>
        <begin position="1"/>
        <end position="43"/>
    </location>
</feature>
<reference evidence="3" key="1">
    <citation type="journal article" date="2019" name="Int. J. Syst. Evol. Microbiol.">
        <title>The Global Catalogue of Microorganisms (GCM) 10K type strain sequencing project: providing services to taxonomists for standard genome sequencing and annotation.</title>
        <authorList>
            <consortium name="The Broad Institute Genomics Platform"/>
            <consortium name="The Broad Institute Genome Sequencing Center for Infectious Disease"/>
            <person name="Wu L."/>
            <person name="Ma J."/>
        </authorList>
    </citation>
    <scope>NUCLEOTIDE SEQUENCE [LARGE SCALE GENOMIC DNA]</scope>
    <source>
        <strain evidence="3">CGMCC 1.14993</strain>
    </source>
</reference>
<protein>
    <submittedName>
        <fullName evidence="2">Uncharacterized protein</fullName>
    </submittedName>
</protein>
<dbReference type="AlphaFoldDB" id="A0A8J3AF20"/>
<dbReference type="EMBL" id="BMHB01000001">
    <property type="protein sequence ID" value="GGI11160.1"/>
    <property type="molecule type" value="Genomic_DNA"/>
</dbReference>
<evidence type="ECO:0000313" key="2">
    <source>
        <dbReference type="EMBL" id="GGI11160.1"/>
    </source>
</evidence>
<sequence>MEEKRKNQPFINERREDEISKINEASKNNTPTPNPKDYEEIEY</sequence>
<name>A0A8J3AF20_9BACI</name>